<dbReference type="InterPro" id="IPR022923">
    <property type="entry name" value="TRM1_arc_bac"/>
</dbReference>
<organism evidence="10 13">
    <name type="scientific">Methanohalophilus halophilus</name>
    <dbReference type="NCBI Taxonomy" id="2177"/>
    <lineage>
        <taxon>Archaea</taxon>
        <taxon>Methanobacteriati</taxon>
        <taxon>Methanobacteriota</taxon>
        <taxon>Stenosarchaea group</taxon>
        <taxon>Methanomicrobia</taxon>
        <taxon>Methanosarcinales</taxon>
        <taxon>Methanosarcinaceae</taxon>
        <taxon>Methanohalophilus</taxon>
    </lineage>
</organism>
<evidence type="ECO:0000256" key="3">
    <source>
        <dbReference type="ARBA" id="ARBA00022679"/>
    </source>
</evidence>
<evidence type="ECO:0000256" key="1">
    <source>
        <dbReference type="ARBA" id="ARBA00022555"/>
    </source>
</evidence>
<dbReference type="SUPFAM" id="SSF53335">
    <property type="entry name" value="S-adenosyl-L-methionine-dependent methyltransferases"/>
    <property type="match status" value="1"/>
</dbReference>
<reference evidence="10 13" key="1">
    <citation type="submission" date="2016-10" db="EMBL/GenBank/DDBJ databases">
        <title>Methanohalophilus halophilus.</title>
        <authorList>
            <person name="L'haridon S."/>
        </authorList>
    </citation>
    <scope>NUCLEOTIDE SEQUENCE [LARGE SCALE GENOMIC DNA]</scope>
    <source>
        <strain evidence="10 13">Z-7982</strain>
    </source>
</reference>
<name>A0A1L3Q3D9_9EURY</name>
<keyword evidence="5 8" id="KW-0819">tRNA processing</keyword>
<feature type="binding site" evidence="8">
    <location>
        <position position="77"/>
    </location>
    <ligand>
        <name>S-adenosyl-L-methionine</name>
        <dbReference type="ChEBI" id="CHEBI:59789"/>
    </ligand>
</feature>
<keyword evidence="4 8" id="KW-0949">S-adenosyl-L-methionine</keyword>
<comment type="similarity">
    <text evidence="8 9">Belongs to the class I-like SAM-binding methyltransferase superfamily. Trm1 family.</text>
</comment>
<evidence type="ECO:0000256" key="5">
    <source>
        <dbReference type="ARBA" id="ARBA00022694"/>
    </source>
</evidence>
<accession>A0A1L3Q3D9</accession>
<reference evidence="12 14" key="2">
    <citation type="submission" date="2016-10" db="EMBL/GenBank/DDBJ databases">
        <authorList>
            <person name="de Groot N.N."/>
        </authorList>
    </citation>
    <scope>NUCLEOTIDE SEQUENCE [LARGE SCALE GENOMIC DNA]</scope>
    <source>
        <strain evidence="12 14">Z-7982</strain>
    </source>
</reference>
<feature type="binding site" evidence="8">
    <location>
        <position position="253"/>
    </location>
    <ligand>
        <name>Zn(2+)</name>
        <dbReference type="ChEBI" id="CHEBI:29105"/>
    </ligand>
</feature>
<dbReference type="GO" id="GO:0046872">
    <property type="term" value="F:metal ion binding"/>
    <property type="evidence" value="ECO:0007669"/>
    <property type="project" value="UniProtKB-KW"/>
</dbReference>
<dbReference type="EMBL" id="FNMU01000007">
    <property type="protein sequence ID" value="SDW95819.1"/>
    <property type="molecule type" value="Genomic_DNA"/>
</dbReference>
<evidence type="ECO:0000256" key="7">
    <source>
        <dbReference type="ARBA" id="ARBA00039099"/>
    </source>
</evidence>
<dbReference type="FunFam" id="3.30.56.70:FF:000001">
    <property type="entry name" value="tRNA (guanine(26)-N(2))-dimethyltransferase"/>
    <property type="match status" value="1"/>
</dbReference>
<dbReference type="NCBIfam" id="TIGR00308">
    <property type="entry name" value="TRM1"/>
    <property type="match status" value="1"/>
</dbReference>
<dbReference type="InterPro" id="IPR002905">
    <property type="entry name" value="Trm1"/>
</dbReference>
<reference evidence="11 15" key="3">
    <citation type="submission" date="2018-10" db="EMBL/GenBank/DDBJ databases">
        <title>Cultivation of a novel Methanohalophilus strain from Kebrit Deep of the Red Sea and a genomic comparison of members of the genus Methanohalophilus.</title>
        <authorList>
            <person name="Guan Y."/>
            <person name="Ngugi D.K."/>
            <person name="Stingl U."/>
        </authorList>
    </citation>
    <scope>NUCLEOTIDE SEQUENCE [LARGE SCALE GENOMIC DNA]</scope>
    <source>
        <strain evidence="11 15">DSM 3094</strain>
    </source>
</reference>
<dbReference type="Proteomes" id="UP000198669">
    <property type="component" value="Unassembled WGS sequence"/>
</dbReference>
<keyword evidence="1 8" id="KW-0820">tRNA-binding</keyword>
<comment type="function">
    <text evidence="8">Dimethylates a single guanine residue at position 26 of a number of tRNAs using S-adenosyl-L-methionine as donor of the methyl groups.</text>
</comment>
<dbReference type="InterPro" id="IPR042296">
    <property type="entry name" value="tRNA_met_Trm1_C"/>
</dbReference>
<dbReference type="InterPro" id="IPR029063">
    <property type="entry name" value="SAM-dependent_MTases_sf"/>
</dbReference>
<evidence type="ECO:0000313" key="13">
    <source>
        <dbReference type="Proteomes" id="UP000186879"/>
    </source>
</evidence>
<feature type="binding site" evidence="8">
    <location>
        <position position="270"/>
    </location>
    <ligand>
        <name>Zn(2+)</name>
        <dbReference type="ChEBI" id="CHEBI:29105"/>
    </ligand>
</feature>
<evidence type="ECO:0000256" key="2">
    <source>
        <dbReference type="ARBA" id="ARBA00022603"/>
    </source>
</evidence>
<evidence type="ECO:0000313" key="10">
    <source>
        <dbReference type="EMBL" id="APH39396.1"/>
    </source>
</evidence>
<dbReference type="KEGG" id="mhaz:BHR79_07820"/>
<evidence type="ECO:0000313" key="11">
    <source>
        <dbReference type="EMBL" id="RNI07687.1"/>
    </source>
</evidence>
<keyword evidence="8" id="KW-0862">Zinc</keyword>
<dbReference type="Proteomes" id="UP000267921">
    <property type="component" value="Unassembled WGS sequence"/>
</dbReference>
<dbReference type="EC" id="2.1.1.216" evidence="7 8"/>
<proteinExistence type="inferred from homology"/>
<dbReference type="PANTHER" id="PTHR10631:SF3">
    <property type="entry name" value="TRNA (GUANINE(26)-N(2))-DIMETHYLTRANSFERASE"/>
    <property type="match status" value="1"/>
</dbReference>
<dbReference type="HAMAP" id="MF_00290">
    <property type="entry name" value="tRNA_dimethyltr_TRM1"/>
    <property type="match status" value="1"/>
</dbReference>
<evidence type="ECO:0000256" key="9">
    <source>
        <dbReference type="PROSITE-ProRule" id="PRU00958"/>
    </source>
</evidence>
<dbReference type="PANTHER" id="PTHR10631">
    <property type="entry name" value="N 2 ,N 2 -DIMETHYLGUANOSINE TRNA METHYLTRANSFERASE"/>
    <property type="match status" value="1"/>
</dbReference>
<comment type="catalytic activity">
    <reaction evidence="8">
        <text>guanosine(26) in tRNA + 2 S-adenosyl-L-methionine = N(2)-dimethylguanosine(26) in tRNA + 2 S-adenosyl-L-homocysteine + 2 H(+)</text>
        <dbReference type="Rhea" id="RHEA:43140"/>
        <dbReference type="Rhea" id="RHEA-COMP:10359"/>
        <dbReference type="Rhea" id="RHEA-COMP:10360"/>
        <dbReference type="ChEBI" id="CHEBI:15378"/>
        <dbReference type="ChEBI" id="CHEBI:57856"/>
        <dbReference type="ChEBI" id="CHEBI:59789"/>
        <dbReference type="ChEBI" id="CHEBI:74269"/>
        <dbReference type="ChEBI" id="CHEBI:74513"/>
        <dbReference type="EC" id="2.1.1.216"/>
    </reaction>
</comment>
<dbReference type="EMBL" id="RJJG01000007">
    <property type="protein sequence ID" value="RNI07687.1"/>
    <property type="molecule type" value="Genomic_DNA"/>
</dbReference>
<keyword evidence="2 8" id="KW-0489">Methyltransferase</keyword>
<dbReference type="Gene3D" id="3.40.50.150">
    <property type="entry name" value="Vaccinia Virus protein VP39"/>
    <property type="match status" value="1"/>
</dbReference>
<keyword evidence="3 8" id="KW-0808">Transferase</keyword>
<dbReference type="EMBL" id="CP017921">
    <property type="protein sequence ID" value="APH39396.1"/>
    <property type="molecule type" value="Genomic_DNA"/>
</dbReference>
<dbReference type="RefSeq" id="WP_072561823.1">
    <property type="nucleotide sequence ID" value="NZ_CP017921.1"/>
</dbReference>
<evidence type="ECO:0000256" key="4">
    <source>
        <dbReference type="ARBA" id="ARBA00022691"/>
    </source>
</evidence>
<dbReference type="GO" id="GO:0002940">
    <property type="term" value="P:tRNA N2-guanine methylation"/>
    <property type="evidence" value="ECO:0007669"/>
    <property type="project" value="TreeGrafter"/>
</dbReference>
<evidence type="ECO:0000313" key="14">
    <source>
        <dbReference type="Proteomes" id="UP000198669"/>
    </source>
</evidence>
<dbReference type="AlphaFoldDB" id="A0A1L3Q3D9"/>
<dbReference type="Proteomes" id="UP000186879">
    <property type="component" value="Chromosome"/>
</dbReference>
<evidence type="ECO:0000256" key="8">
    <source>
        <dbReference type="HAMAP-Rule" id="MF_00290"/>
    </source>
</evidence>
<feature type="binding site" evidence="8">
    <location>
        <position position="93"/>
    </location>
    <ligand>
        <name>S-adenosyl-L-methionine</name>
        <dbReference type="ChEBI" id="CHEBI:59789"/>
    </ligand>
</feature>
<feature type="binding site" evidence="8">
    <location>
        <position position="250"/>
    </location>
    <ligand>
        <name>Zn(2+)</name>
        <dbReference type="ChEBI" id="CHEBI:29105"/>
    </ligand>
</feature>
<protein>
    <recommendedName>
        <fullName evidence="7 8">tRNA (guanine(26)-N(2))-dimethyltransferase</fullName>
        <ecNumber evidence="7 8">2.1.1.216</ecNumber>
    </recommendedName>
    <alternativeName>
        <fullName evidence="8">tRNA 2,2-dimethylguanosine-26 methyltransferase</fullName>
    </alternativeName>
    <alternativeName>
        <fullName evidence="8">tRNA(guanine-26,N(2)-N(2)) methyltransferase</fullName>
    </alternativeName>
    <alternativeName>
        <fullName evidence="8">tRNA(m(2,2)G26)dimethyltransferase</fullName>
    </alternativeName>
</protein>
<dbReference type="GO" id="GO:0000049">
    <property type="term" value="F:tRNA binding"/>
    <property type="evidence" value="ECO:0007669"/>
    <property type="project" value="UniProtKB-UniRule"/>
</dbReference>
<keyword evidence="13" id="KW-1185">Reference proteome</keyword>
<dbReference type="GeneID" id="30583666"/>
<dbReference type="STRING" id="2177.BHR79_07820"/>
<comment type="caution">
    <text evidence="8">Lacks conserved residue(s) required for the propagation of feature annotation.</text>
</comment>
<feature type="binding site" evidence="8">
    <location>
        <position position="122"/>
    </location>
    <ligand>
        <name>S-adenosyl-L-methionine</name>
        <dbReference type="ChEBI" id="CHEBI:59789"/>
    </ligand>
</feature>
<evidence type="ECO:0000313" key="12">
    <source>
        <dbReference type="EMBL" id="SDW95819.1"/>
    </source>
</evidence>
<feature type="binding site" evidence="8">
    <location>
        <position position="273"/>
    </location>
    <ligand>
        <name>Zn(2+)</name>
        <dbReference type="ChEBI" id="CHEBI:29105"/>
    </ligand>
</feature>
<dbReference type="Pfam" id="PF02005">
    <property type="entry name" value="TRM"/>
    <property type="match status" value="1"/>
</dbReference>
<evidence type="ECO:0000256" key="6">
    <source>
        <dbReference type="ARBA" id="ARBA00022884"/>
    </source>
</evidence>
<dbReference type="OrthoDB" id="372177at2157"/>
<keyword evidence="8" id="KW-0479">Metal-binding</keyword>
<gene>
    <name evidence="8" type="primary">trm1</name>
    <name evidence="10" type="ORF">BHR79_07820</name>
    <name evidence="11" type="ORF">EFE40_09035</name>
    <name evidence="12" type="ORF">SAMN04515625_1940</name>
</gene>
<dbReference type="Gene3D" id="3.30.56.70">
    <property type="entry name" value="N2,N2-dimethylguanosine tRNA methyltransferase, C-terminal domain"/>
    <property type="match status" value="1"/>
</dbReference>
<dbReference type="PROSITE" id="PS51626">
    <property type="entry name" value="SAM_MT_TRM1"/>
    <property type="match status" value="1"/>
</dbReference>
<keyword evidence="6 8" id="KW-0694">RNA-binding</keyword>
<evidence type="ECO:0000313" key="15">
    <source>
        <dbReference type="Proteomes" id="UP000267921"/>
    </source>
</evidence>
<feature type="binding site" evidence="8">
    <location>
        <position position="40"/>
    </location>
    <ligand>
        <name>S-adenosyl-L-methionine</name>
        <dbReference type="ChEBI" id="CHEBI:59789"/>
    </ligand>
</feature>
<sequence>METRKITEGTTEVEVPSAAIEDKLPVNSPVFYNSHMELNRDITVAATSVFVKENFDFEERPPSEIDYVDAMAASGIRGLRIANEIGLRTTLNDWDTEACEFIEQNIKLNDLSGIAETSCRNANSLLHEKRFNIVDLDPFGSPAPYLDAASRSAVHLLEVTATDTAPLCGAHLNSGIRKYGAVALNNEYHSEMGLRILLGSIARHLARHEKGMEVLLSHATRHYVRGYVGIKSGAKNADRTLKELGYVTHCGNCSYREWKKGYSVFMEQTCPECGTEMKSGGLLWLGKLHDRIFCSKVMEELEKRPIGKKKKACKIIQACLDELDIPFFYDQHRLCKQLSVAAPRIEKTIDDLRDKGYEASRTHFSGMSFKTNAPLSVIKSILSNMY</sequence>
<dbReference type="GO" id="GO:0160104">
    <property type="term" value="F:tRNA (guanine(26)-N2)-dimethyltransferase activity"/>
    <property type="evidence" value="ECO:0007669"/>
    <property type="project" value="UniProtKB-UniRule"/>
</dbReference>